<dbReference type="GO" id="GO:0005737">
    <property type="term" value="C:cytoplasm"/>
    <property type="evidence" value="ECO:0007669"/>
    <property type="project" value="UniProtKB-SubCell"/>
</dbReference>
<dbReference type="GO" id="GO:0010485">
    <property type="term" value="F:histone H4 acetyltransferase activity"/>
    <property type="evidence" value="ECO:0007669"/>
    <property type="project" value="InterPro"/>
</dbReference>
<keyword evidence="4" id="KW-0808">Transferase</keyword>
<evidence type="ECO:0000256" key="2">
    <source>
        <dbReference type="ARBA" id="ARBA00004496"/>
    </source>
</evidence>
<feature type="non-terminal residue" evidence="8">
    <location>
        <position position="1"/>
    </location>
</feature>
<proteinExistence type="predicted"/>
<dbReference type="CDD" id="cd04301">
    <property type="entry name" value="NAT_SF"/>
    <property type="match status" value="1"/>
</dbReference>
<evidence type="ECO:0000313" key="9">
    <source>
        <dbReference type="Proteomes" id="UP000708208"/>
    </source>
</evidence>
<dbReference type="Proteomes" id="UP000708208">
    <property type="component" value="Unassembled WGS sequence"/>
</dbReference>
<dbReference type="AlphaFoldDB" id="A0A8J2M9W5"/>
<protein>
    <recommendedName>
        <fullName evidence="7">N-acetyltransferase domain-containing protein</fullName>
    </recommendedName>
</protein>
<comment type="caution">
    <text evidence="8">The sequence shown here is derived from an EMBL/GenBank/DDBJ whole genome shotgun (WGS) entry which is preliminary data.</text>
</comment>
<dbReference type="OrthoDB" id="424551at2759"/>
<evidence type="ECO:0000256" key="6">
    <source>
        <dbReference type="ARBA" id="ARBA00023315"/>
    </source>
</evidence>
<evidence type="ECO:0000313" key="8">
    <source>
        <dbReference type="EMBL" id="CAG7835761.1"/>
    </source>
</evidence>
<accession>A0A8J2M9W5</accession>
<evidence type="ECO:0000256" key="1">
    <source>
        <dbReference type="ARBA" id="ARBA00004123"/>
    </source>
</evidence>
<evidence type="ECO:0000256" key="3">
    <source>
        <dbReference type="ARBA" id="ARBA00022490"/>
    </source>
</evidence>
<dbReference type="Pfam" id="PF00583">
    <property type="entry name" value="Acetyltransf_1"/>
    <property type="match status" value="1"/>
</dbReference>
<keyword evidence="6" id="KW-0012">Acyltransferase</keyword>
<dbReference type="GO" id="GO:0043998">
    <property type="term" value="F:histone H2A acetyltransferase activity"/>
    <property type="evidence" value="ECO:0007669"/>
    <property type="project" value="InterPro"/>
</dbReference>
<dbReference type="EMBL" id="CAJVCH010570756">
    <property type="protein sequence ID" value="CAG7835761.1"/>
    <property type="molecule type" value="Genomic_DNA"/>
</dbReference>
<comment type="subcellular location">
    <subcellularLocation>
        <location evidence="2">Cytoplasm</location>
    </subcellularLocation>
    <subcellularLocation>
        <location evidence="1">Nucleus</location>
    </subcellularLocation>
</comment>
<organism evidence="8 9">
    <name type="scientific">Allacma fusca</name>
    <dbReference type="NCBI Taxonomy" id="39272"/>
    <lineage>
        <taxon>Eukaryota</taxon>
        <taxon>Metazoa</taxon>
        <taxon>Ecdysozoa</taxon>
        <taxon>Arthropoda</taxon>
        <taxon>Hexapoda</taxon>
        <taxon>Collembola</taxon>
        <taxon>Symphypleona</taxon>
        <taxon>Sminthuridae</taxon>
        <taxon>Allacma</taxon>
    </lineage>
</organism>
<dbReference type="PROSITE" id="PS51186">
    <property type="entry name" value="GNAT"/>
    <property type="match status" value="1"/>
</dbReference>
<feature type="domain" description="N-acetyltransferase" evidence="7">
    <location>
        <begin position="35"/>
        <end position="181"/>
    </location>
</feature>
<keyword evidence="9" id="KW-1185">Reference proteome</keyword>
<keyword evidence="3" id="KW-0963">Cytoplasm</keyword>
<dbReference type="PANTHER" id="PTHR20531:SF1">
    <property type="entry name" value="N-ALPHA-ACETYLTRANSFERASE 40"/>
    <property type="match status" value="1"/>
</dbReference>
<dbReference type="GO" id="GO:0005634">
    <property type="term" value="C:nucleus"/>
    <property type="evidence" value="ECO:0007669"/>
    <property type="project" value="UniProtKB-SubCell"/>
</dbReference>
<gene>
    <name evidence="8" type="ORF">AFUS01_LOCUS45090</name>
</gene>
<reference evidence="8" key="1">
    <citation type="submission" date="2021-06" db="EMBL/GenBank/DDBJ databases">
        <authorList>
            <person name="Hodson N. C."/>
            <person name="Mongue J. A."/>
            <person name="Jaron S. K."/>
        </authorList>
    </citation>
    <scope>NUCLEOTIDE SEQUENCE</scope>
</reference>
<evidence type="ECO:0000259" key="7">
    <source>
        <dbReference type="PROSITE" id="PS51186"/>
    </source>
</evidence>
<dbReference type="InterPro" id="IPR000182">
    <property type="entry name" value="GNAT_dom"/>
</dbReference>
<dbReference type="GO" id="GO:1990189">
    <property type="term" value="F:protein N-terminal-serine acetyltransferase activity"/>
    <property type="evidence" value="ECO:0007669"/>
    <property type="project" value="TreeGrafter"/>
</dbReference>
<evidence type="ECO:0000256" key="4">
    <source>
        <dbReference type="ARBA" id="ARBA00022679"/>
    </source>
</evidence>
<dbReference type="InterPro" id="IPR039949">
    <property type="entry name" value="NAA40"/>
</dbReference>
<keyword evidence="5" id="KW-0539">Nucleus</keyword>
<sequence>SSTDPLTLAESCRQYSCKDGSTATVKHFTANSLSSKLLKWTLDLLTRNMRSMYKKSSWGWKPKEKKAEMTEDAARFLIAFLDDTPVAFSHFRFDMDYSHEVVYCYEIQLEEHVRTLGLGRHLMTTLEIFAAALNLDKIVLTVFKHNPEGIGFFRKIGYNVDESSPEENEGKSYFILSKPTKLRLKGPDSFFSQKKLIIHTTSGIYCLMNSRMPRSQHKFLYFPRYVTTTH</sequence>
<dbReference type="PANTHER" id="PTHR20531">
    <property type="entry name" value="N-ALPHA-ACETYLTRANSFERASE 40"/>
    <property type="match status" value="1"/>
</dbReference>
<name>A0A8J2M9W5_9HEXA</name>
<evidence type="ECO:0000256" key="5">
    <source>
        <dbReference type="ARBA" id="ARBA00023242"/>
    </source>
</evidence>